<gene>
    <name evidence="2" type="ORF">E2C01_085652</name>
</gene>
<feature type="chain" id="PRO_5023074074" evidence="1">
    <location>
        <begin position="16"/>
        <end position="33"/>
    </location>
</feature>
<dbReference type="EMBL" id="VSRR010085156">
    <property type="protein sequence ID" value="MPC90656.1"/>
    <property type="molecule type" value="Genomic_DNA"/>
</dbReference>
<protein>
    <submittedName>
        <fullName evidence="2">Uncharacterized protein</fullName>
    </submittedName>
</protein>
<evidence type="ECO:0000256" key="1">
    <source>
        <dbReference type="SAM" id="SignalP"/>
    </source>
</evidence>
<comment type="caution">
    <text evidence="2">The sequence shown here is derived from an EMBL/GenBank/DDBJ whole genome shotgun (WGS) entry which is preliminary data.</text>
</comment>
<dbReference type="Proteomes" id="UP000324222">
    <property type="component" value="Unassembled WGS sequence"/>
</dbReference>
<evidence type="ECO:0000313" key="2">
    <source>
        <dbReference type="EMBL" id="MPC90656.1"/>
    </source>
</evidence>
<proteinExistence type="predicted"/>
<organism evidence="2 3">
    <name type="scientific">Portunus trituberculatus</name>
    <name type="common">Swimming crab</name>
    <name type="synonym">Neptunus trituberculatus</name>
    <dbReference type="NCBI Taxonomy" id="210409"/>
    <lineage>
        <taxon>Eukaryota</taxon>
        <taxon>Metazoa</taxon>
        <taxon>Ecdysozoa</taxon>
        <taxon>Arthropoda</taxon>
        <taxon>Crustacea</taxon>
        <taxon>Multicrustacea</taxon>
        <taxon>Malacostraca</taxon>
        <taxon>Eumalacostraca</taxon>
        <taxon>Eucarida</taxon>
        <taxon>Decapoda</taxon>
        <taxon>Pleocyemata</taxon>
        <taxon>Brachyura</taxon>
        <taxon>Eubrachyura</taxon>
        <taxon>Portunoidea</taxon>
        <taxon>Portunidae</taxon>
        <taxon>Portuninae</taxon>
        <taxon>Portunus</taxon>
    </lineage>
</organism>
<name>A0A5B7J9H2_PORTR</name>
<sequence>MKLLVLCALVAAAAAWPRFGMMADSPGKLIALQ</sequence>
<evidence type="ECO:0000313" key="3">
    <source>
        <dbReference type="Proteomes" id="UP000324222"/>
    </source>
</evidence>
<accession>A0A5B7J9H2</accession>
<keyword evidence="1" id="KW-0732">Signal</keyword>
<dbReference type="AlphaFoldDB" id="A0A5B7J9H2"/>
<keyword evidence="3" id="KW-1185">Reference proteome</keyword>
<feature type="signal peptide" evidence="1">
    <location>
        <begin position="1"/>
        <end position="15"/>
    </location>
</feature>
<reference evidence="2 3" key="1">
    <citation type="submission" date="2019-05" db="EMBL/GenBank/DDBJ databases">
        <title>Another draft genome of Portunus trituberculatus and its Hox gene families provides insights of decapod evolution.</title>
        <authorList>
            <person name="Jeong J.-H."/>
            <person name="Song I."/>
            <person name="Kim S."/>
            <person name="Choi T."/>
            <person name="Kim D."/>
            <person name="Ryu S."/>
            <person name="Kim W."/>
        </authorList>
    </citation>
    <scope>NUCLEOTIDE SEQUENCE [LARGE SCALE GENOMIC DNA]</scope>
    <source>
        <tissue evidence="2">Muscle</tissue>
    </source>
</reference>